<dbReference type="AlphaFoldDB" id="A0A6L5BCA3"/>
<dbReference type="PANTHER" id="PTHR31190:SF499">
    <property type="entry name" value="ETHYLENE-RESPONSIVE TRANSCRIPTION FACTOR ERF105"/>
    <property type="match status" value="1"/>
</dbReference>
<keyword evidence="8" id="KW-0539">Nucleus</keyword>
<evidence type="ECO:0000256" key="6">
    <source>
        <dbReference type="ARBA" id="ARBA00023159"/>
    </source>
</evidence>
<evidence type="ECO:0000256" key="4">
    <source>
        <dbReference type="ARBA" id="ARBA00023015"/>
    </source>
</evidence>
<dbReference type="GO" id="GO:0003700">
    <property type="term" value="F:DNA-binding transcription factor activity"/>
    <property type="evidence" value="ECO:0007669"/>
    <property type="project" value="InterPro"/>
</dbReference>
<dbReference type="PROSITE" id="PS51032">
    <property type="entry name" value="AP2_ERF"/>
    <property type="match status" value="1"/>
</dbReference>
<evidence type="ECO:0000256" key="7">
    <source>
        <dbReference type="ARBA" id="ARBA00023163"/>
    </source>
</evidence>
<dbReference type="SUPFAM" id="SSF54171">
    <property type="entry name" value="DNA-binding domain"/>
    <property type="match status" value="1"/>
</dbReference>
<dbReference type="SMART" id="SM00380">
    <property type="entry name" value="AP2"/>
    <property type="match status" value="1"/>
</dbReference>
<dbReference type="GO" id="GO:0000976">
    <property type="term" value="F:transcription cis-regulatory region binding"/>
    <property type="evidence" value="ECO:0007669"/>
    <property type="project" value="UniProtKB-ARBA"/>
</dbReference>
<dbReference type="PANTHER" id="PTHR31190">
    <property type="entry name" value="DNA-BINDING DOMAIN"/>
    <property type="match status" value="1"/>
</dbReference>
<evidence type="ECO:0000313" key="11">
    <source>
        <dbReference type="Proteomes" id="UP000593563"/>
    </source>
</evidence>
<keyword evidence="11" id="KW-1185">Reference proteome</keyword>
<dbReference type="InterPro" id="IPR001471">
    <property type="entry name" value="AP2/ERF_dom"/>
</dbReference>
<comment type="caution">
    <text evidence="10">The sequence shown here is derived from an EMBL/GenBank/DDBJ whole genome shotgun (WGS) entry which is preliminary data.</text>
</comment>
<sequence>MGSSPDHAAADDEGLALDVIRQHLLLDDFSFMENYVFPNSKSNQSTTTSSDNTSLVSDLTFNNNVSVDSYDAPDQDTMLNHFTFHNNIQPISITTSATNSSFSERKPMLNISVPPANKVGFQPAAKLSDRRVADSGDKRYYRGVRQRPWGKFAAEIRDPNKKGSRVWLGTFDTAVDAAKAYDTAAFRLRGSKAILNFPHEIGKSPETITLVSNISRKRVKEAEVVEEEREIKREQVSEEGCPLTPSIMTEVWQGGDDKGGIFEIPPLSPLSPYLNLSQ</sequence>
<dbReference type="Pfam" id="PF00847">
    <property type="entry name" value="AP2"/>
    <property type="match status" value="1"/>
</dbReference>
<reference evidence="10" key="1">
    <citation type="submission" date="2020-01" db="EMBL/GenBank/DDBJ databases">
        <title>The Celery Genome Sequence Reveals Sequential Paleo-tetraploidization, Resistance Gene Elimination, Karyotype Evolution, and Functional Innovation in Apiales.</title>
        <authorList>
            <person name="Song X."/>
        </authorList>
    </citation>
    <scope>NUCLEOTIDE SEQUENCE</scope>
    <source>
        <tissue evidence="10">Leaf</tissue>
    </source>
</reference>
<dbReference type="GO" id="GO:0006952">
    <property type="term" value="P:defense response"/>
    <property type="evidence" value="ECO:0007669"/>
    <property type="project" value="UniProtKB-KW"/>
</dbReference>
<comment type="subcellular location">
    <subcellularLocation>
        <location evidence="1">Nucleus</location>
    </subcellularLocation>
</comment>
<protein>
    <recommendedName>
        <fullName evidence="9">AP2/ERF domain-containing protein</fullName>
    </recommendedName>
</protein>
<proteinExistence type="predicted"/>
<dbReference type="GO" id="GO:0005634">
    <property type="term" value="C:nucleus"/>
    <property type="evidence" value="ECO:0007669"/>
    <property type="project" value="UniProtKB-SubCell"/>
</dbReference>
<dbReference type="InterPro" id="IPR044808">
    <property type="entry name" value="ERF_plant"/>
</dbReference>
<evidence type="ECO:0000259" key="9">
    <source>
        <dbReference type="PROSITE" id="PS51032"/>
    </source>
</evidence>
<organism evidence="10 11">
    <name type="scientific">Apium graveolens</name>
    <name type="common">Celery</name>
    <dbReference type="NCBI Taxonomy" id="4045"/>
    <lineage>
        <taxon>Eukaryota</taxon>
        <taxon>Viridiplantae</taxon>
        <taxon>Streptophyta</taxon>
        <taxon>Embryophyta</taxon>
        <taxon>Tracheophyta</taxon>
        <taxon>Spermatophyta</taxon>
        <taxon>Magnoliopsida</taxon>
        <taxon>eudicotyledons</taxon>
        <taxon>Gunneridae</taxon>
        <taxon>Pentapetalae</taxon>
        <taxon>asterids</taxon>
        <taxon>campanulids</taxon>
        <taxon>Apiales</taxon>
        <taxon>Apiaceae</taxon>
        <taxon>Apioideae</taxon>
        <taxon>apioid superclade</taxon>
        <taxon>Apieae</taxon>
        <taxon>Apium</taxon>
    </lineage>
</organism>
<keyword evidence="2" id="KW-0936">Ethylene signaling pathway</keyword>
<keyword evidence="5" id="KW-0238">DNA-binding</keyword>
<keyword evidence="6" id="KW-0010">Activator</keyword>
<dbReference type="InterPro" id="IPR036955">
    <property type="entry name" value="AP2/ERF_dom_sf"/>
</dbReference>
<name>A0A6L5BCA3_APIGR</name>
<gene>
    <name evidence="10" type="ORF">AG4045_023273</name>
</gene>
<dbReference type="CDD" id="cd00018">
    <property type="entry name" value="AP2"/>
    <property type="match status" value="1"/>
</dbReference>
<keyword evidence="3" id="KW-0611">Plant defense</keyword>
<evidence type="ECO:0000256" key="8">
    <source>
        <dbReference type="ARBA" id="ARBA00023242"/>
    </source>
</evidence>
<evidence type="ECO:0000256" key="2">
    <source>
        <dbReference type="ARBA" id="ARBA00022745"/>
    </source>
</evidence>
<dbReference type="InterPro" id="IPR016177">
    <property type="entry name" value="DNA-bd_dom_sf"/>
</dbReference>
<keyword evidence="4" id="KW-0805">Transcription regulation</keyword>
<dbReference type="EMBL" id="WRXP01003209">
    <property type="protein sequence ID" value="KAF1001664.1"/>
    <property type="molecule type" value="Genomic_DNA"/>
</dbReference>
<keyword evidence="7" id="KW-0804">Transcription</keyword>
<evidence type="ECO:0000256" key="1">
    <source>
        <dbReference type="ARBA" id="ARBA00004123"/>
    </source>
</evidence>
<dbReference type="Gene3D" id="3.30.730.10">
    <property type="entry name" value="AP2/ERF domain"/>
    <property type="match status" value="1"/>
</dbReference>
<dbReference type="FunFam" id="3.30.730.10:FF:000001">
    <property type="entry name" value="Ethylene-responsive transcription factor 2"/>
    <property type="match status" value="1"/>
</dbReference>
<dbReference type="GO" id="GO:0009873">
    <property type="term" value="P:ethylene-activated signaling pathway"/>
    <property type="evidence" value="ECO:0007669"/>
    <property type="project" value="UniProtKB-KW"/>
</dbReference>
<accession>A0A6L5BCA3</accession>
<dbReference type="PRINTS" id="PR00367">
    <property type="entry name" value="ETHRSPELEMNT"/>
</dbReference>
<dbReference type="Proteomes" id="UP000593563">
    <property type="component" value="Unassembled WGS sequence"/>
</dbReference>
<evidence type="ECO:0000313" key="10">
    <source>
        <dbReference type="EMBL" id="KAF1001664.1"/>
    </source>
</evidence>
<feature type="domain" description="AP2/ERF" evidence="9">
    <location>
        <begin position="140"/>
        <end position="198"/>
    </location>
</feature>
<evidence type="ECO:0000256" key="3">
    <source>
        <dbReference type="ARBA" id="ARBA00022821"/>
    </source>
</evidence>
<evidence type="ECO:0000256" key="5">
    <source>
        <dbReference type="ARBA" id="ARBA00023125"/>
    </source>
</evidence>